<accession>A0A2G5NLM8</accession>
<keyword evidence="8" id="KW-0406">Ion transport</keyword>
<feature type="transmembrane region" description="Helical" evidence="10">
    <location>
        <begin position="15"/>
        <end position="37"/>
    </location>
</feature>
<comment type="subcellular location">
    <subcellularLocation>
        <location evidence="1">Cell membrane</location>
        <topology evidence="1">Multi-pass membrane protein</topology>
    </subcellularLocation>
</comment>
<comment type="caution">
    <text evidence="11">The sequence shown here is derived from an EMBL/GenBank/DDBJ whole genome shotgun (WGS) entry which is preliminary data.</text>
</comment>
<feature type="transmembrane region" description="Helical" evidence="10">
    <location>
        <begin position="127"/>
        <end position="148"/>
    </location>
</feature>
<dbReference type="PANTHER" id="PTHR32024">
    <property type="entry name" value="TRK SYSTEM POTASSIUM UPTAKE PROTEIN TRKG-RELATED"/>
    <property type="match status" value="1"/>
</dbReference>
<feature type="transmembrane region" description="Helical" evidence="10">
    <location>
        <begin position="160"/>
        <end position="179"/>
    </location>
</feature>
<keyword evidence="4" id="KW-0633">Potassium transport</keyword>
<protein>
    <submittedName>
        <fullName evidence="11">Ktr system potassium transporter B</fullName>
    </submittedName>
</protein>
<dbReference type="GO" id="GO:0015379">
    <property type="term" value="F:potassium:chloride symporter activity"/>
    <property type="evidence" value="ECO:0007669"/>
    <property type="project" value="InterPro"/>
</dbReference>
<dbReference type="AlphaFoldDB" id="A0A2G5NLM8"/>
<feature type="transmembrane region" description="Helical" evidence="10">
    <location>
        <begin position="44"/>
        <end position="66"/>
    </location>
</feature>
<evidence type="ECO:0000256" key="4">
    <source>
        <dbReference type="ARBA" id="ARBA00022538"/>
    </source>
</evidence>
<organism evidence="11 12">
    <name type="scientific">Macrococcoides goetzii</name>
    <dbReference type="NCBI Taxonomy" id="1891097"/>
    <lineage>
        <taxon>Bacteria</taxon>
        <taxon>Bacillati</taxon>
        <taxon>Bacillota</taxon>
        <taxon>Bacilli</taxon>
        <taxon>Bacillales</taxon>
        <taxon>Staphylococcaceae</taxon>
        <taxon>Macrococcoides</taxon>
    </lineage>
</organism>
<keyword evidence="6" id="KW-0630">Potassium</keyword>
<feature type="transmembrane region" description="Helical" evidence="10">
    <location>
        <begin position="284"/>
        <end position="303"/>
    </location>
</feature>
<keyword evidence="7 10" id="KW-1133">Transmembrane helix</keyword>
<dbReference type="InterPro" id="IPR003445">
    <property type="entry name" value="Cat_transpt"/>
</dbReference>
<evidence type="ECO:0000256" key="2">
    <source>
        <dbReference type="ARBA" id="ARBA00022448"/>
    </source>
</evidence>
<dbReference type="InterPro" id="IPR004772">
    <property type="entry name" value="TrkH"/>
</dbReference>
<dbReference type="Proteomes" id="UP000229523">
    <property type="component" value="Unassembled WGS sequence"/>
</dbReference>
<proteinExistence type="predicted"/>
<keyword evidence="2" id="KW-0813">Transport</keyword>
<evidence type="ECO:0000256" key="8">
    <source>
        <dbReference type="ARBA" id="ARBA00023065"/>
    </source>
</evidence>
<dbReference type="EMBL" id="MJBI02000004">
    <property type="protein sequence ID" value="RAI80136.1"/>
    <property type="molecule type" value="Genomic_DNA"/>
</dbReference>
<dbReference type="GO" id="GO:0005886">
    <property type="term" value="C:plasma membrane"/>
    <property type="evidence" value="ECO:0007669"/>
    <property type="project" value="UniProtKB-SubCell"/>
</dbReference>
<keyword evidence="9 10" id="KW-0472">Membrane</keyword>
<dbReference type="RefSeq" id="WP_099580895.1">
    <property type="nucleotide sequence ID" value="NZ_MJBI02000004.1"/>
</dbReference>
<evidence type="ECO:0000313" key="11">
    <source>
        <dbReference type="EMBL" id="RAI80136.1"/>
    </source>
</evidence>
<dbReference type="PANTHER" id="PTHR32024:SF1">
    <property type="entry name" value="KTR SYSTEM POTASSIUM UPTAKE PROTEIN B"/>
    <property type="match status" value="1"/>
</dbReference>
<evidence type="ECO:0000256" key="10">
    <source>
        <dbReference type="SAM" id="Phobius"/>
    </source>
</evidence>
<keyword evidence="12" id="KW-1185">Reference proteome</keyword>
<feature type="transmembrane region" description="Helical" evidence="10">
    <location>
        <begin position="349"/>
        <end position="370"/>
    </location>
</feature>
<feature type="transmembrane region" description="Helical" evidence="10">
    <location>
        <begin position="226"/>
        <end position="247"/>
    </location>
</feature>
<evidence type="ECO:0000256" key="9">
    <source>
        <dbReference type="ARBA" id="ARBA00023136"/>
    </source>
</evidence>
<dbReference type="Pfam" id="PF02386">
    <property type="entry name" value="TrkH"/>
    <property type="match status" value="1"/>
</dbReference>
<evidence type="ECO:0000256" key="7">
    <source>
        <dbReference type="ARBA" id="ARBA00022989"/>
    </source>
</evidence>
<name>A0A2G5NLM8_9STAP</name>
<evidence type="ECO:0000256" key="3">
    <source>
        <dbReference type="ARBA" id="ARBA00022475"/>
    </source>
</evidence>
<keyword evidence="5 10" id="KW-0812">Transmembrane</keyword>
<gene>
    <name evidence="11" type="ORF">BFS35_010145</name>
</gene>
<feature type="transmembrane region" description="Helical" evidence="10">
    <location>
        <begin position="72"/>
        <end position="100"/>
    </location>
</feature>
<evidence type="ECO:0000256" key="1">
    <source>
        <dbReference type="ARBA" id="ARBA00004651"/>
    </source>
</evidence>
<feature type="transmembrane region" description="Helical" evidence="10">
    <location>
        <begin position="309"/>
        <end position="328"/>
    </location>
</feature>
<keyword evidence="3" id="KW-1003">Cell membrane</keyword>
<evidence type="ECO:0000256" key="5">
    <source>
        <dbReference type="ARBA" id="ARBA00022692"/>
    </source>
</evidence>
<sequence>MSNGEKNKKSGRNPYLVIISSFLAFLTVGTILLYIPFSQKQPTSFVDCLFIATSAFTVTGLATIDITANFNYIGYIIIMILVQAGGLGIITLAMIVFIMLGRKVGLKSRSLTTEALNQQNLGGILRLVLKLLMISLIFESIGAILLALEWVPLLGWKRGLFNSFFTAVSAFNNAGFALHSDNLVQFKTNPVINFIITTLIIIGGLGFTVILDIYQKKKFTHLRLHTKIMIFGTVIVNTIATLTIYLLEMNNMKTIGGHSTFDQFQISYFQAITTRTAGFNTVDIGAMNTSTILLMMLFMFIGGGSTSTAGGIKLTTAVVIFFGTISFIKQREQISLFKKAIDTKYLFKSFAIVVLSSTFIFLITLALVIAEPDLPFLTVMFEVISAFGTVGLTMGITAKLSVVGKLLIILMMMIGKIGVLTIVLTFSKPQKALYAYPKEDVLTG</sequence>
<evidence type="ECO:0000313" key="12">
    <source>
        <dbReference type="Proteomes" id="UP000229523"/>
    </source>
</evidence>
<dbReference type="NCBIfam" id="TIGR00933">
    <property type="entry name" value="2a38"/>
    <property type="match status" value="1"/>
</dbReference>
<evidence type="ECO:0000256" key="6">
    <source>
        <dbReference type="ARBA" id="ARBA00022958"/>
    </source>
</evidence>
<feature type="transmembrane region" description="Helical" evidence="10">
    <location>
        <begin position="376"/>
        <end position="394"/>
    </location>
</feature>
<feature type="transmembrane region" description="Helical" evidence="10">
    <location>
        <begin position="406"/>
        <end position="426"/>
    </location>
</feature>
<feature type="transmembrane region" description="Helical" evidence="10">
    <location>
        <begin position="191"/>
        <end position="214"/>
    </location>
</feature>
<reference evidence="11 12" key="1">
    <citation type="journal article" date="2018" name="Front. Microbiol.">
        <title>Description and Comparative Genomics of Macrococcus caseolyticus subsp. hominis subsp. nov., Macrococcus goetzii sp. nov., Macrococcus epidermidis sp. nov., and Macrococcus bohemicus sp. nov., Novel Macrococci From Human Clinical Material With Virulence Potential and Suspected Uptake of Foreign DNA by Natural Transformation.</title>
        <authorList>
            <person name="Maslanova I."/>
            <person name="Wertheimer Z."/>
            <person name="Sedlacek I."/>
            <person name="Svec P."/>
            <person name="Indrakova A."/>
            <person name="Kovarovic V."/>
            <person name="Schumann P."/>
            <person name="Sproer C."/>
            <person name="Kralova S."/>
            <person name="Sedo O."/>
            <person name="Kristofova L."/>
            <person name="Vrbovska V."/>
            <person name="Fuzik T."/>
            <person name="Petras P."/>
            <person name="Zdrahal Z."/>
            <person name="Ruzickova V."/>
            <person name="Doskar J."/>
            <person name="Pantucek R."/>
        </authorList>
    </citation>
    <scope>NUCLEOTIDE SEQUENCE [LARGE SCALE GENOMIC DNA]</scope>
    <source>
        <strain evidence="11 12">CCM 4927</strain>
    </source>
</reference>